<evidence type="ECO:0000256" key="11">
    <source>
        <dbReference type="SAM" id="MobiDB-lite"/>
    </source>
</evidence>
<gene>
    <name evidence="13" type="ORF">B0J12DRAFT_725369</name>
</gene>
<evidence type="ECO:0000256" key="4">
    <source>
        <dbReference type="ARBA" id="ARBA00022679"/>
    </source>
</evidence>
<dbReference type="InterPro" id="IPR000719">
    <property type="entry name" value="Prot_kinase_dom"/>
</dbReference>
<organism evidence="13 14">
    <name type="scientific">Macrophomina phaseolina</name>
    <dbReference type="NCBI Taxonomy" id="35725"/>
    <lineage>
        <taxon>Eukaryota</taxon>
        <taxon>Fungi</taxon>
        <taxon>Dikarya</taxon>
        <taxon>Ascomycota</taxon>
        <taxon>Pezizomycotina</taxon>
        <taxon>Dothideomycetes</taxon>
        <taxon>Dothideomycetes incertae sedis</taxon>
        <taxon>Botryosphaeriales</taxon>
        <taxon>Botryosphaeriaceae</taxon>
        <taxon>Macrophomina</taxon>
    </lineage>
</organism>
<feature type="compositionally biased region" description="Pro residues" evidence="11">
    <location>
        <begin position="155"/>
        <end position="166"/>
    </location>
</feature>
<evidence type="ECO:0000313" key="14">
    <source>
        <dbReference type="Proteomes" id="UP000774617"/>
    </source>
</evidence>
<dbReference type="Pfam" id="PF00069">
    <property type="entry name" value="Pkinase"/>
    <property type="match status" value="1"/>
</dbReference>
<dbReference type="Proteomes" id="UP000774617">
    <property type="component" value="Unassembled WGS sequence"/>
</dbReference>
<feature type="compositionally biased region" description="Basic and acidic residues" evidence="11">
    <location>
        <begin position="750"/>
        <end position="765"/>
    </location>
</feature>
<dbReference type="PANTHER" id="PTHR48012">
    <property type="entry name" value="STERILE20-LIKE KINASE, ISOFORM B-RELATED"/>
    <property type="match status" value="1"/>
</dbReference>
<dbReference type="PROSITE" id="PS50011">
    <property type="entry name" value="PROTEIN_KINASE_DOM"/>
    <property type="match status" value="1"/>
</dbReference>
<dbReference type="EC" id="2.7.11.1" evidence="2"/>
<feature type="region of interest" description="Disordered" evidence="11">
    <location>
        <begin position="1387"/>
        <end position="1449"/>
    </location>
</feature>
<keyword evidence="14" id="KW-1185">Reference proteome</keyword>
<feature type="compositionally biased region" description="Polar residues" evidence="11">
    <location>
        <begin position="1274"/>
        <end position="1290"/>
    </location>
</feature>
<evidence type="ECO:0000256" key="3">
    <source>
        <dbReference type="ARBA" id="ARBA00022527"/>
    </source>
</evidence>
<accession>A0ABQ8GPV2</accession>
<feature type="domain" description="Protein kinase" evidence="12">
    <location>
        <begin position="400"/>
        <end position="673"/>
    </location>
</feature>
<dbReference type="InterPro" id="IPR017441">
    <property type="entry name" value="Protein_kinase_ATP_BS"/>
</dbReference>
<feature type="compositionally biased region" description="Polar residues" evidence="11">
    <location>
        <begin position="1252"/>
        <end position="1265"/>
    </location>
</feature>
<evidence type="ECO:0000256" key="5">
    <source>
        <dbReference type="ARBA" id="ARBA00022741"/>
    </source>
</evidence>
<feature type="compositionally biased region" description="Pro residues" evidence="11">
    <location>
        <begin position="262"/>
        <end position="271"/>
    </location>
</feature>
<keyword evidence="4" id="KW-0808">Transferase</keyword>
<feature type="binding site" evidence="10">
    <location>
        <position position="429"/>
    </location>
    <ligand>
        <name>ATP</name>
        <dbReference type="ChEBI" id="CHEBI:30616"/>
    </ligand>
</feature>
<keyword evidence="7 10" id="KW-0067">ATP-binding</keyword>
<evidence type="ECO:0000256" key="9">
    <source>
        <dbReference type="ARBA" id="ARBA00048679"/>
    </source>
</evidence>
<evidence type="ECO:0000259" key="12">
    <source>
        <dbReference type="PROSITE" id="PS50011"/>
    </source>
</evidence>
<feature type="region of interest" description="Disordered" evidence="11">
    <location>
        <begin position="155"/>
        <end position="176"/>
    </location>
</feature>
<evidence type="ECO:0000256" key="7">
    <source>
        <dbReference type="ARBA" id="ARBA00022840"/>
    </source>
</evidence>
<sequence>MRGECGMSQARGSVGLLWRGPVRSAKRRILVADRAQQLRGSLQHRGPFSSPHHNRALVRSPHACDCRCPDPRCPAPLLRHHGQLAPAIAPAPQAPAVAAQPVNINTCALPLLRPPAPQLARSHACSPATASDPAVPRLGALSPSVSHHPSLPFAPVAPRPCSPPTTPRDHLLARSGHGYSLHSPVLHAASTKSSPSLTSRPFAPANHAGQPAGVEALKPPEHQLPPLRRVHTEPPPVEVQHQTIRSHSDPPPPREYLKHYLAPPPDFPPTASPSAPARPFTPPPSAPAALAEFFNPYPTPPPSSQFPPTDVRHALCLIDCEPLSPSEPLLIPPEFKCTLVRSNARRNTQGRRRSSGKIMATNTLSPRVSVARSKQAEAAREAQKAVERFAERNGAAAPSYDFLELIGKGAFGRVYKGKNRETNELVAIKICEIDKADYDEPSHAHRDETIQQLLKETSILRQLRDSSAKNVNRFYESFAFHSQLWMISEYVAGGSVRTLMRATPGGTPQKPMPLEEHFIIPIAREVATGLKFVHDAGILHRDIKCANVMISQHGNVQLIDFGVSGLLETSFDKRSTIIGTPNWMPPEMIKDQVGAGYGTEVDCWAFGCTVFEMATGLPPDAGRNFEFLANRRQAPRLEGNQYSNGLRDFVSFILKERPYERPSVAEILQHPYVFGTEESYPNESLSLLVKRFLDWQDRGGNRSSLWAAGGAEGMEADLSSDAGEDWVFSTTQDFEEEFAYEKRLSMVDPFGEGRDSGTDAEDHGAAPRGRGRKFMMHQKAMKEQQIKRGEEGLERLFNLARPEYRYGEDPQMELGGGDRSSQSDLALRSWEPNRASNRVTMIDLDAVDAGFETTPNLDLANASTLRASRINRIMKEMEDEPDEDDEDYTYQPNRGSRRATKDWKFPTMEPPGEKRATRDWKFPLADPPATETARRATKDWKFPVMEPPPIPEEPKREDTKNRRTMDWTFATASAEASGDEENPAYRTSRLVQRRGTKELQLPTLAAQSKDGRDSMLPGFSFPLAPAGGSSVSDKGPRGSLGPSPPLGDAWRPQLRHAATQPVGQFDDFHFSHSAPGSPERTSMIDLDFADISFVPRPPTATSMVDSFTGSNDADITTGNPFDLEEQAQLSQNNNRASYHRQSQSEPHKRISGLLTPGDQDDEKTQGYVSDHGPTVEGREEQHRVSVGSRKSSLARDSNGSVAHRLVNPRRRTRGSGTKKSEDDTFAQFSTGMANALPDEGSINDETIKSRRQISNTSMPSFNPESPRTWRYQDSLLSSTPPSTNGSFSSSTFASPDTALAYNGDVTQFTTPRTSIATYSPRSTASFSIQLGAGQQRPRMPLRTPRPTPPHPSTLENGADSRMMATEASRVARDHVLYLKTLRRTLKACGSQAQARRANRRPRNGSINGSLSANHSAATSISFSSADNSDTEGAGGTVRRVTRRAESSLA</sequence>
<evidence type="ECO:0000256" key="2">
    <source>
        <dbReference type="ARBA" id="ARBA00012513"/>
    </source>
</evidence>
<keyword evidence="6" id="KW-0418">Kinase</keyword>
<feature type="region of interest" description="Disordered" evidence="11">
    <location>
        <begin position="750"/>
        <end position="771"/>
    </location>
</feature>
<dbReference type="InterPro" id="IPR050629">
    <property type="entry name" value="STE20/SPS1-PAK"/>
</dbReference>
<feature type="region of interest" description="Disordered" evidence="11">
    <location>
        <begin position="876"/>
        <end position="934"/>
    </location>
</feature>
<feature type="region of interest" description="Disordered" evidence="11">
    <location>
        <begin position="974"/>
        <end position="1050"/>
    </location>
</feature>
<dbReference type="PROSITE" id="PS00108">
    <property type="entry name" value="PROTEIN_KINASE_ST"/>
    <property type="match status" value="1"/>
</dbReference>
<protein>
    <recommendedName>
        <fullName evidence="2">non-specific serine/threonine protein kinase</fullName>
        <ecNumber evidence="2">2.7.11.1</ecNumber>
    </recommendedName>
</protein>
<feature type="compositionally biased region" description="Polar residues" evidence="11">
    <location>
        <begin position="1129"/>
        <end position="1144"/>
    </location>
</feature>
<dbReference type="SMART" id="SM00220">
    <property type="entry name" value="S_TKc"/>
    <property type="match status" value="1"/>
</dbReference>
<feature type="region of interest" description="Disordered" evidence="11">
    <location>
        <begin position="188"/>
        <end position="282"/>
    </location>
</feature>
<feature type="compositionally biased region" description="Polar residues" evidence="11">
    <location>
        <begin position="1188"/>
        <end position="1200"/>
    </location>
</feature>
<feature type="region of interest" description="Disordered" evidence="11">
    <location>
        <begin position="942"/>
        <end position="961"/>
    </location>
</feature>
<dbReference type="PANTHER" id="PTHR48012:SF10">
    <property type="entry name" value="FI20177P1"/>
    <property type="match status" value="1"/>
</dbReference>
<evidence type="ECO:0000256" key="8">
    <source>
        <dbReference type="ARBA" id="ARBA00047899"/>
    </source>
</evidence>
<dbReference type="Gene3D" id="1.10.510.10">
    <property type="entry name" value="Transferase(Phosphotransferase) domain 1"/>
    <property type="match status" value="1"/>
</dbReference>
<dbReference type="InterPro" id="IPR011009">
    <property type="entry name" value="Kinase-like_dom_sf"/>
</dbReference>
<feature type="compositionally biased region" description="Acidic residues" evidence="11">
    <location>
        <begin position="877"/>
        <end position="888"/>
    </location>
</feature>
<feature type="compositionally biased region" description="Basic and acidic residues" evidence="11">
    <location>
        <begin position="911"/>
        <end position="921"/>
    </location>
</feature>
<comment type="similarity">
    <text evidence="1">Belongs to the protein kinase superfamily. STE Ser/Thr protein kinase family. STE20 subfamily.</text>
</comment>
<evidence type="ECO:0000256" key="1">
    <source>
        <dbReference type="ARBA" id="ARBA00008874"/>
    </source>
</evidence>
<dbReference type="InterPro" id="IPR008271">
    <property type="entry name" value="Ser/Thr_kinase_AS"/>
</dbReference>
<dbReference type="EMBL" id="JAGTJR010000005">
    <property type="protein sequence ID" value="KAH7060634.1"/>
    <property type="molecule type" value="Genomic_DNA"/>
</dbReference>
<dbReference type="SUPFAM" id="SSF56112">
    <property type="entry name" value="Protein kinase-like (PK-like)"/>
    <property type="match status" value="1"/>
</dbReference>
<evidence type="ECO:0000256" key="10">
    <source>
        <dbReference type="PROSITE-ProRule" id="PRU10141"/>
    </source>
</evidence>
<comment type="caution">
    <text evidence="13">The sequence shown here is derived from an EMBL/GenBank/DDBJ whole genome shotgun (WGS) entry which is preliminary data.</text>
</comment>
<comment type="catalytic activity">
    <reaction evidence="9">
        <text>L-seryl-[protein] + ATP = O-phospho-L-seryl-[protein] + ADP + H(+)</text>
        <dbReference type="Rhea" id="RHEA:17989"/>
        <dbReference type="Rhea" id="RHEA-COMP:9863"/>
        <dbReference type="Rhea" id="RHEA-COMP:11604"/>
        <dbReference type="ChEBI" id="CHEBI:15378"/>
        <dbReference type="ChEBI" id="CHEBI:29999"/>
        <dbReference type="ChEBI" id="CHEBI:30616"/>
        <dbReference type="ChEBI" id="CHEBI:83421"/>
        <dbReference type="ChEBI" id="CHEBI:456216"/>
        <dbReference type="EC" id="2.7.11.1"/>
    </reaction>
</comment>
<feature type="region of interest" description="Disordered" evidence="11">
    <location>
        <begin position="1129"/>
        <end position="1225"/>
    </location>
</feature>
<keyword evidence="5 10" id="KW-0547">Nucleotide-binding</keyword>
<feature type="region of interest" description="Disordered" evidence="11">
    <location>
        <begin position="1332"/>
        <end position="1359"/>
    </location>
</feature>
<reference evidence="13 14" key="1">
    <citation type="journal article" date="2021" name="Nat. Commun.">
        <title>Genetic determinants of endophytism in the Arabidopsis root mycobiome.</title>
        <authorList>
            <person name="Mesny F."/>
            <person name="Miyauchi S."/>
            <person name="Thiergart T."/>
            <person name="Pickel B."/>
            <person name="Atanasova L."/>
            <person name="Karlsson M."/>
            <person name="Huettel B."/>
            <person name="Barry K.W."/>
            <person name="Haridas S."/>
            <person name="Chen C."/>
            <person name="Bauer D."/>
            <person name="Andreopoulos W."/>
            <person name="Pangilinan J."/>
            <person name="LaButti K."/>
            <person name="Riley R."/>
            <person name="Lipzen A."/>
            <person name="Clum A."/>
            <person name="Drula E."/>
            <person name="Henrissat B."/>
            <person name="Kohler A."/>
            <person name="Grigoriev I.V."/>
            <person name="Martin F.M."/>
            <person name="Hacquard S."/>
        </authorList>
    </citation>
    <scope>NUCLEOTIDE SEQUENCE [LARGE SCALE GENOMIC DNA]</scope>
    <source>
        <strain evidence="13 14">MPI-SDFR-AT-0080</strain>
    </source>
</reference>
<name>A0ABQ8GPV2_9PEZI</name>
<feature type="compositionally biased region" description="Polar residues" evidence="11">
    <location>
        <begin position="190"/>
        <end position="199"/>
    </location>
</feature>
<evidence type="ECO:0000313" key="13">
    <source>
        <dbReference type="EMBL" id="KAH7060634.1"/>
    </source>
</evidence>
<keyword evidence="3" id="KW-0723">Serine/threonine-protein kinase</keyword>
<evidence type="ECO:0000256" key="6">
    <source>
        <dbReference type="ARBA" id="ARBA00022777"/>
    </source>
</evidence>
<dbReference type="PROSITE" id="PS00107">
    <property type="entry name" value="PROTEIN_KINASE_ATP"/>
    <property type="match status" value="1"/>
</dbReference>
<proteinExistence type="inferred from homology"/>
<feature type="compositionally biased region" description="Basic and acidic residues" evidence="11">
    <location>
        <begin position="952"/>
        <end position="961"/>
    </location>
</feature>
<feature type="compositionally biased region" description="Polar residues" evidence="11">
    <location>
        <begin position="1404"/>
        <end position="1427"/>
    </location>
</feature>
<comment type="catalytic activity">
    <reaction evidence="8">
        <text>L-threonyl-[protein] + ATP = O-phospho-L-threonyl-[protein] + ADP + H(+)</text>
        <dbReference type="Rhea" id="RHEA:46608"/>
        <dbReference type="Rhea" id="RHEA-COMP:11060"/>
        <dbReference type="Rhea" id="RHEA-COMP:11605"/>
        <dbReference type="ChEBI" id="CHEBI:15378"/>
        <dbReference type="ChEBI" id="CHEBI:30013"/>
        <dbReference type="ChEBI" id="CHEBI:30616"/>
        <dbReference type="ChEBI" id="CHEBI:61977"/>
        <dbReference type="ChEBI" id="CHEBI:456216"/>
        <dbReference type="EC" id="2.7.11.1"/>
    </reaction>
</comment>
<feature type="region of interest" description="Disordered" evidence="11">
    <location>
        <begin position="1248"/>
        <end position="1290"/>
    </location>
</feature>